<sequence length="366" mass="41316">MRAIQGQLPHPRHTEVHRVFVNAPPDMAWQAARHFDMASIPWVRLLFDIRLLPERLLGHQPSEADRRLGVDQVTESGKGFMIVHETPGKEVVVASVGQFWHLTIPFAAVAPQDFRSFQTPGYGKLAWAFSVEPYLKGSTISLELRTTATDEVSWQKLNAYYQLIGIGSRLIREASMHHLVAALGKLPLPDDDVRALPGDELLPQASYALTHHINIEAPPEIVWPYLMQLGCDRAGWYSIDRLDHGGVPSVDHLVPGWETRKVGDRLSATPAQDSFFEVLALEEKKHFVIGGETQRFGGPYKMTWAFILEPIGEDATHLVSRTRAEATPNWEEWLMEHLVYPPVHGFMSGAQLKHIRQLAERDAQMR</sequence>
<dbReference type="SUPFAM" id="SSF55961">
    <property type="entry name" value="Bet v1-like"/>
    <property type="match status" value="1"/>
</dbReference>
<evidence type="ECO:0000313" key="1">
    <source>
        <dbReference type="EMBL" id="GAA4436984.1"/>
    </source>
</evidence>
<dbReference type="CDD" id="cd07812">
    <property type="entry name" value="SRPBCC"/>
    <property type="match status" value="1"/>
</dbReference>
<gene>
    <name evidence="1" type="ORF">GCM10023188_30670</name>
</gene>
<comment type="caution">
    <text evidence="1">The sequence shown here is derived from an EMBL/GenBank/DDBJ whole genome shotgun (WGS) entry which is preliminary data.</text>
</comment>
<reference evidence="2" key="1">
    <citation type="journal article" date="2019" name="Int. J. Syst. Evol. Microbiol.">
        <title>The Global Catalogue of Microorganisms (GCM) 10K type strain sequencing project: providing services to taxonomists for standard genome sequencing and annotation.</title>
        <authorList>
            <consortium name="The Broad Institute Genomics Platform"/>
            <consortium name="The Broad Institute Genome Sequencing Center for Infectious Disease"/>
            <person name="Wu L."/>
            <person name="Ma J."/>
        </authorList>
    </citation>
    <scope>NUCLEOTIDE SEQUENCE [LARGE SCALE GENOMIC DNA]</scope>
    <source>
        <strain evidence="2">JCM 17926</strain>
    </source>
</reference>
<name>A0ABP8LX65_9BACT</name>
<dbReference type="Proteomes" id="UP001500552">
    <property type="component" value="Unassembled WGS sequence"/>
</dbReference>
<proteinExistence type="predicted"/>
<evidence type="ECO:0008006" key="3">
    <source>
        <dbReference type="Google" id="ProtNLM"/>
    </source>
</evidence>
<protein>
    <recommendedName>
        <fullName evidence="3">Polyketide cyclase / dehydrase and lipid transport</fullName>
    </recommendedName>
</protein>
<evidence type="ECO:0000313" key="2">
    <source>
        <dbReference type="Proteomes" id="UP001500552"/>
    </source>
</evidence>
<organism evidence="1 2">
    <name type="scientific">Pontibacter saemangeumensis</name>
    <dbReference type="NCBI Taxonomy" id="1084525"/>
    <lineage>
        <taxon>Bacteria</taxon>
        <taxon>Pseudomonadati</taxon>
        <taxon>Bacteroidota</taxon>
        <taxon>Cytophagia</taxon>
        <taxon>Cytophagales</taxon>
        <taxon>Hymenobacteraceae</taxon>
        <taxon>Pontibacter</taxon>
    </lineage>
</organism>
<dbReference type="Gene3D" id="3.30.530.20">
    <property type="match status" value="1"/>
</dbReference>
<accession>A0ABP8LX65</accession>
<dbReference type="InterPro" id="IPR023393">
    <property type="entry name" value="START-like_dom_sf"/>
</dbReference>
<keyword evidence="2" id="KW-1185">Reference proteome</keyword>
<dbReference type="EMBL" id="BAABHC010000016">
    <property type="protein sequence ID" value="GAA4436984.1"/>
    <property type="molecule type" value="Genomic_DNA"/>
</dbReference>
<dbReference type="RefSeq" id="WP_345160332.1">
    <property type="nucleotide sequence ID" value="NZ_BAABHC010000016.1"/>
</dbReference>